<dbReference type="AlphaFoldDB" id="M0DAY5"/>
<evidence type="ECO:0000313" key="2">
    <source>
        <dbReference type="Proteomes" id="UP000011513"/>
    </source>
</evidence>
<organism evidence="1 2">
    <name type="scientific">Halogeometricum pallidum JCM 14848</name>
    <dbReference type="NCBI Taxonomy" id="1227487"/>
    <lineage>
        <taxon>Archaea</taxon>
        <taxon>Methanobacteriati</taxon>
        <taxon>Methanobacteriota</taxon>
        <taxon>Stenosarchaea group</taxon>
        <taxon>Halobacteria</taxon>
        <taxon>Halobacteriales</taxon>
        <taxon>Haloferacaceae</taxon>
        <taxon>Halogeometricum</taxon>
    </lineage>
</organism>
<name>M0DAY5_HALPD</name>
<protein>
    <submittedName>
        <fullName evidence="1">Uncharacterized protein</fullName>
    </submittedName>
</protein>
<reference evidence="1 2" key="1">
    <citation type="journal article" date="2014" name="PLoS Genet.">
        <title>Phylogenetically driven sequencing of extremely halophilic archaea reveals strategies for static and dynamic osmo-response.</title>
        <authorList>
            <person name="Becker E.A."/>
            <person name="Seitzer P.M."/>
            <person name="Tritt A."/>
            <person name="Larsen D."/>
            <person name="Krusor M."/>
            <person name="Yao A.I."/>
            <person name="Wu D."/>
            <person name="Madern D."/>
            <person name="Eisen J.A."/>
            <person name="Darling A.E."/>
            <person name="Facciotti M.T."/>
        </authorList>
    </citation>
    <scope>NUCLEOTIDE SEQUENCE [LARGE SCALE GENOMIC DNA]</scope>
    <source>
        <strain evidence="1 2">JCM 14848</strain>
    </source>
</reference>
<evidence type="ECO:0000313" key="1">
    <source>
        <dbReference type="EMBL" id="ELZ32650.1"/>
    </source>
</evidence>
<comment type="caution">
    <text evidence="1">The sequence shown here is derived from an EMBL/GenBank/DDBJ whole genome shotgun (WGS) entry which is preliminary data.</text>
</comment>
<accession>M0DAY5</accession>
<dbReference type="EMBL" id="AOIV01000011">
    <property type="protein sequence ID" value="ELZ32650.1"/>
    <property type="molecule type" value="Genomic_DNA"/>
</dbReference>
<keyword evidence="2" id="KW-1185">Reference proteome</keyword>
<dbReference type="Proteomes" id="UP000011513">
    <property type="component" value="Unassembled WGS sequence"/>
</dbReference>
<dbReference type="InParanoid" id="M0DAY5"/>
<gene>
    <name evidence="1" type="ORF">C474_07527</name>
</gene>
<proteinExistence type="predicted"/>
<sequence>MTLTVDFIPRLVGVVSIESNVQNPDLRFDIRCTFCDCFLTFQSDHAVLSRFVRSSDLERDLLGPCSHVTLPEQLSVRLDEVDLVDIGFCRELNDECRPFDGDSLERLLTV</sequence>